<reference evidence="2 3" key="1">
    <citation type="journal article" date="2012" name="Appl. Environ. Microbiol.">
        <title>Short-read sequencing for genomic analysis of the brown rot fungus Fibroporia radiculosa.</title>
        <authorList>
            <person name="Tang J.D."/>
            <person name="Perkins A.D."/>
            <person name="Sonstegard T.S."/>
            <person name="Schroeder S.G."/>
            <person name="Burgess S.C."/>
            <person name="Diehl S.V."/>
        </authorList>
    </citation>
    <scope>NUCLEOTIDE SEQUENCE [LARGE SCALE GENOMIC DNA]</scope>
    <source>
        <strain evidence="2 3">TFFH 294</strain>
    </source>
</reference>
<keyword evidence="1" id="KW-0732">Signal</keyword>
<dbReference type="InParanoid" id="J4H4M9"/>
<evidence type="ECO:0008006" key="4">
    <source>
        <dbReference type="Google" id="ProtNLM"/>
    </source>
</evidence>
<accession>J4H4M9</accession>
<gene>
    <name evidence="2" type="ORF">FIBRA_07480</name>
</gene>
<protein>
    <recommendedName>
        <fullName evidence="4">Protein-S-isoprenylcysteine O-methyltransferase</fullName>
    </recommendedName>
</protein>
<name>J4H4M9_9APHY</name>
<dbReference type="AlphaFoldDB" id="J4H4M9"/>
<evidence type="ECO:0000313" key="3">
    <source>
        <dbReference type="Proteomes" id="UP000006352"/>
    </source>
</evidence>
<dbReference type="Proteomes" id="UP000006352">
    <property type="component" value="Unassembled WGS sequence"/>
</dbReference>
<feature type="signal peptide" evidence="1">
    <location>
        <begin position="1"/>
        <end position="18"/>
    </location>
</feature>
<keyword evidence="3" id="KW-1185">Reference proteome</keyword>
<evidence type="ECO:0000256" key="1">
    <source>
        <dbReference type="SAM" id="SignalP"/>
    </source>
</evidence>
<organism evidence="2 3">
    <name type="scientific">Fibroporia radiculosa</name>
    <dbReference type="NCBI Taxonomy" id="599839"/>
    <lineage>
        <taxon>Eukaryota</taxon>
        <taxon>Fungi</taxon>
        <taxon>Dikarya</taxon>
        <taxon>Basidiomycota</taxon>
        <taxon>Agaricomycotina</taxon>
        <taxon>Agaricomycetes</taxon>
        <taxon>Polyporales</taxon>
        <taxon>Fibroporiaceae</taxon>
        <taxon>Fibroporia</taxon>
    </lineage>
</organism>
<dbReference type="HOGENOM" id="CLU_065200_6_0_1"/>
<dbReference type="OrthoDB" id="422086at2759"/>
<feature type="chain" id="PRO_5003778367" description="Protein-S-isoprenylcysteine O-methyltransferase" evidence="1">
    <location>
        <begin position="19"/>
        <end position="221"/>
    </location>
</feature>
<dbReference type="Gene3D" id="1.20.120.1630">
    <property type="match status" value="2"/>
</dbReference>
<dbReference type="STRING" id="599839.J4H4M9"/>
<sequence>MSLAKIPFLLANTISVYAACTSPNPQVPSSQRPKNIATSEQYFSALMKTTSPIYKYIMCSGSLIESAVILARRWPSHPLSRGVLGLFVNGPTTLANRITLSRAFLIGTALVTANAFIRVLCYRALGRLFTYEVAIRDDHKLVTSGMGVACISQGSWLKECEVLATPAGRAGVTLYGAFFAYFTVVSFTRAPREDALLRDQFGSQWDEWAQRVPYRLIPYFY</sequence>
<evidence type="ECO:0000313" key="2">
    <source>
        <dbReference type="EMBL" id="CCM05269.1"/>
    </source>
</evidence>
<dbReference type="EMBL" id="HE797184">
    <property type="protein sequence ID" value="CCM05269.1"/>
    <property type="molecule type" value="Genomic_DNA"/>
</dbReference>
<dbReference type="GeneID" id="24100180"/>
<proteinExistence type="predicted"/>
<dbReference type="RefSeq" id="XP_012184552.1">
    <property type="nucleotide sequence ID" value="XM_012329162.1"/>
</dbReference>